<dbReference type="InterPro" id="IPR000014">
    <property type="entry name" value="PAS"/>
</dbReference>
<dbReference type="Gene3D" id="3.30.565.10">
    <property type="entry name" value="Histidine kinase-like ATPase, C-terminal domain"/>
    <property type="match status" value="1"/>
</dbReference>
<dbReference type="Pfam" id="PF02518">
    <property type="entry name" value="HATPase_c"/>
    <property type="match status" value="1"/>
</dbReference>
<evidence type="ECO:0000256" key="5">
    <source>
        <dbReference type="ARBA" id="ARBA00023012"/>
    </source>
</evidence>
<dbReference type="Proteomes" id="UP000238322">
    <property type="component" value="Unassembled WGS sequence"/>
</dbReference>
<dbReference type="PROSITE" id="PS50113">
    <property type="entry name" value="PAC"/>
    <property type="match status" value="1"/>
</dbReference>
<dbReference type="InterPro" id="IPR003594">
    <property type="entry name" value="HATPase_dom"/>
</dbReference>
<dbReference type="SUPFAM" id="SSF55874">
    <property type="entry name" value="ATPase domain of HSP90 chaperone/DNA topoisomerase II/histidine kinase"/>
    <property type="match status" value="1"/>
</dbReference>
<proteinExistence type="predicted"/>
<evidence type="ECO:0000256" key="3">
    <source>
        <dbReference type="ARBA" id="ARBA00022777"/>
    </source>
</evidence>
<dbReference type="Pfam" id="PF07730">
    <property type="entry name" value="HisKA_3"/>
    <property type="match status" value="1"/>
</dbReference>
<evidence type="ECO:0000256" key="8">
    <source>
        <dbReference type="SAM" id="MobiDB-lite"/>
    </source>
</evidence>
<feature type="domain" description="PAC" evidence="10">
    <location>
        <begin position="251"/>
        <end position="305"/>
    </location>
</feature>
<evidence type="ECO:0000313" key="12">
    <source>
        <dbReference type="Proteomes" id="UP000238322"/>
    </source>
</evidence>
<dbReference type="SUPFAM" id="SSF55785">
    <property type="entry name" value="PYP-like sensor domain (PAS domain)"/>
    <property type="match status" value="2"/>
</dbReference>
<evidence type="ECO:0000256" key="1">
    <source>
        <dbReference type="ARBA" id="ARBA00022679"/>
    </source>
</evidence>
<dbReference type="SMART" id="SM00387">
    <property type="entry name" value="HATPase_c"/>
    <property type="match status" value="1"/>
</dbReference>
<dbReference type="GO" id="GO:0046983">
    <property type="term" value="F:protein dimerization activity"/>
    <property type="evidence" value="ECO:0007669"/>
    <property type="project" value="InterPro"/>
</dbReference>
<feature type="domain" description="PAS" evidence="9">
    <location>
        <begin position="197"/>
        <end position="226"/>
    </location>
</feature>
<dbReference type="GO" id="GO:0016020">
    <property type="term" value="C:membrane"/>
    <property type="evidence" value="ECO:0007669"/>
    <property type="project" value="InterPro"/>
</dbReference>
<dbReference type="FunFam" id="3.30.450.20:FF:000060">
    <property type="entry name" value="Sensor protein FixL"/>
    <property type="match status" value="1"/>
</dbReference>
<evidence type="ECO:0000256" key="2">
    <source>
        <dbReference type="ARBA" id="ARBA00022741"/>
    </source>
</evidence>
<reference evidence="11 12" key="1">
    <citation type="submission" date="2018-02" db="EMBL/GenBank/DDBJ databases">
        <title>Comparative genomes isolates from brazilian mangrove.</title>
        <authorList>
            <person name="Araujo J.E."/>
            <person name="Taketani R.G."/>
            <person name="Silva M.C.P."/>
            <person name="Loureco M.V."/>
            <person name="Andreote F.D."/>
        </authorList>
    </citation>
    <scope>NUCLEOTIDE SEQUENCE [LARGE SCALE GENOMIC DNA]</scope>
    <source>
        <strain evidence="11 12">Hex-1 MGV</strain>
    </source>
</reference>
<evidence type="ECO:0000256" key="7">
    <source>
        <dbReference type="ARBA" id="ARBA00070616"/>
    </source>
</evidence>
<dbReference type="Gene3D" id="3.40.50.2300">
    <property type="match status" value="1"/>
</dbReference>
<dbReference type="Gene3D" id="3.30.450.20">
    <property type="entry name" value="PAS domain"/>
    <property type="match status" value="2"/>
</dbReference>
<dbReference type="InterPro" id="IPR035965">
    <property type="entry name" value="PAS-like_dom_sf"/>
</dbReference>
<dbReference type="GO" id="GO:0005524">
    <property type="term" value="F:ATP binding"/>
    <property type="evidence" value="ECO:0007669"/>
    <property type="project" value="UniProtKB-KW"/>
</dbReference>
<evidence type="ECO:0000259" key="10">
    <source>
        <dbReference type="PROSITE" id="PS50113"/>
    </source>
</evidence>
<keyword evidence="5" id="KW-0902">Two-component regulatory system</keyword>
<dbReference type="PROSITE" id="PS50112">
    <property type="entry name" value="PAS"/>
    <property type="match status" value="2"/>
</dbReference>
<keyword evidence="3" id="KW-0418">Kinase</keyword>
<dbReference type="SUPFAM" id="SSF52172">
    <property type="entry name" value="CheY-like"/>
    <property type="match status" value="1"/>
</dbReference>
<dbReference type="InterPro" id="IPR011006">
    <property type="entry name" value="CheY-like_superfamily"/>
</dbReference>
<evidence type="ECO:0000256" key="4">
    <source>
        <dbReference type="ARBA" id="ARBA00022840"/>
    </source>
</evidence>
<name>A0A2S8F8W1_9BACT</name>
<dbReference type="InterPro" id="IPR013767">
    <property type="entry name" value="PAS_fold"/>
</dbReference>
<feature type="domain" description="PAS" evidence="9">
    <location>
        <begin position="306"/>
        <end position="376"/>
    </location>
</feature>
<dbReference type="InterPro" id="IPR050482">
    <property type="entry name" value="Sensor_HK_TwoCompSys"/>
</dbReference>
<dbReference type="SMART" id="SM00086">
    <property type="entry name" value="PAC"/>
    <property type="match status" value="2"/>
</dbReference>
<gene>
    <name evidence="11" type="ORF">C5Y83_28715</name>
</gene>
<evidence type="ECO:0000256" key="6">
    <source>
        <dbReference type="ARBA" id="ARBA00059827"/>
    </source>
</evidence>
<dbReference type="PANTHER" id="PTHR24421">
    <property type="entry name" value="NITRATE/NITRITE SENSOR PROTEIN NARX-RELATED"/>
    <property type="match status" value="1"/>
</dbReference>
<accession>A0A2S8F8W1</accession>
<dbReference type="InterPro" id="IPR000700">
    <property type="entry name" value="PAS-assoc_C"/>
</dbReference>
<keyword evidence="2" id="KW-0547">Nucleotide-binding</keyword>
<protein>
    <recommendedName>
        <fullName evidence="7">Sensor protein FixL</fullName>
    </recommendedName>
</protein>
<dbReference type="Pfam" id="PF00989">
    <property type="entry name" value="PAS"/>
    <property type="match status" value="1"/>
</dbReference>
<dbReference type="SMART" id="SM00091">
    <property type="entry name" value="PAS"/>
    <property type="match status" value="2"/>
</dbReference>
<dbReference type="InterPro" id="IPR036890">
    <property type="entry name" value="HATPase_C_sf"/>
</dbReference>
<comment type="function">
    <text evidence="6">Putative oxygen sensor; modulates the activity of FixJ, a transcriptional activator of nitrogen fixation fixK gene. FixL probably acts as a kinase that phosphorylates FixJ.</text>
</comment>
<keyword evidence="1" id="KW-0808">Transferase</keyword>
<organism evidence="11 12">
    <name type="scientific">Blastopirellula marina</name>
    <dbReference type="NCBI Taxonomy" id="124"/>
    <lineage>
        <taxon>Bacteria</taxon>
        <taxon>Pseudomonadati</taxon>
        <taxon>Planctomycetota</taxon>
        <taxon>Planctomycetia</taxon>
        <taxon>Pirellulales</taxon>
        <taxon>Pirellulaceae</taxon>
        <taxon>Blastopirellula</taxon>
    </lineage>
</organism>
<dbReference type="InterPro" id="IPR001610">
    <property type="entry name" value="PAC"/>
</dbReference>
<dbReference type="EMBL" id="PUHY01000016">
    <property type="protein sequence ID" value="PQO28587.1"/>
    <property type="molecule type" value="Genomic_DNA"/>
</dbReference>
<sequence length="650" mass="71975">MDINRKTLPRSISASARPGEANATMFRSSEFERSPSEQPLTVVVIDEDAAAQARIRETFVSDRYEWLFLDPEPENLTRIDWTLVSAVLFAPSAQTGCEILDKLQELAPQVFLVLLISHEGVPDNLPSSNREPFDYLRKPIDPNRLRACIQRIAQLTATQRSLMAEAHARHRAEAQNHLLADAVSQMGDCVIVTDCYLDHPGPRIVYVNDAVCQTTGYSREELVGQSPRILQGEKTDRELMTQLRDDLTAGRSFRCQLANYRKDGSTYDAELFITPVVDEETRCTHFVSVHRDITERKETLKALSEGEEQLRAILNTAIDAIITIDYRGTIVAANPATHRMFGYRADELIGQNVKLLMPEPYHSEHDSNLERYLQTGQAKIIGVGREVVGKRKDGSTFPLSLAISKIDRPPLFTGILRDISALKELQTQVLEIAAEEDRRIGQELHDSVQQELTGLGLLAQTVSEMMSDDMPWAAACEPRIAKIRKMIDRVAKGIAETGRKVHQLSRGLVPVEIDAEGLRSALTELAATVEERYNIACRFISRGDIDLTNNFAATHLFRIVQEAVNNAIKHGGANQINISMIGREKSILLEVLDNGSGISAKQPSGAGLGLRIMAYRAGLIGASVQVSNGESGGTLVRSIISRGNIDHAEQ</sequence>
<dbReference type="Gene3D" id="1.20.5.1930">
    <property type="match status" value="1"/>
</dbReference>
<dbReference type="GO" id="GO:0006355">
    <property type="term" value="P:regulation of DNA-templated transcription"/>
    <property type="evidence" value="ECO:0007669"/>
    <property type="project" value="InterPro"/>
</dbReference>
<dbReference type="InterPro" id="IPR011712">
    <property type="entry name" value="Sig_transdc_His_kin_sub3_dim/P"/>
</dbReference>
<dbReference type="CDD" id="cd16917">
    <property type="entry name" value="HATPase_UhpB-NarQ-NarX-like"/>
    <property type="match status" value="1"/>
</dbReference>
<evidence type="ECO:0000313" key="11">
    <source>
        <dbReference type="EMBL" id="PQO28587.1"/>
    </source>
</evidence>
<dbReference type="AlphaFoldDB" id="A0A2S8F8W1"/>
<comment type="caution">
    <text evidence="11">The sequence shown here is derived from an EMBL/GenBank/DDBJ whole genome shotgun (WGS) entry which is preliminary data.</text>
</comment>
<keyword evidence="4" id="KW-0067">ATP-binding</keyword>
<dbReference type="CDD" id="cd00130">
    <property type="entry name" value="PAS"/>
    <property type="match status" value="2"/>
</dbReference>
<dbReference type="Pfam" id="PF13426">
    <property type="entry name" value="PAS_9"/>
    <property type="match status" value="1"/>
</dbReference>
<evidence type="ECO:0000259" key="9">
    <source>
        <dbReference type="PROSITE" id="PS50112"/>
    </source>
</evidence>
<dbReference type="GO" id="GO:0000155">
    <property type="term" value="F:phosphorelay sensor kinase activity"/>
    <property type="evidence" value="ECO:0007669"/>
    <property type="project" value="InterPro"/>
</dbReference>
<feature type="region of interest" description="Disordered" evidence="8">
    <location>
        <begin position="1"/>
        <end position="21"/>
    </location>
</feature>
<dbReference type="NCBIfam" id="TIGR00229">
    <property type="entry name" value="sensory_box"/>
    <property type="match status" value="2"/>
</dbReference>